<gene>
    <name evidence="1" type="ORF">SAMN05444266_101620</name>
</gene>
<evidence type="ECO:0000313" key="1">
    <source>
        <dbReference type="EMBL" id="SHK92925.1"/>
    </source>
</evidence>
<dbReference type="EMBL" id="FRBL01000001">
    <property type="protein sequence ID" value="SHK92925.1"/>
    <property type="molecule type" value="Genomic_DNA"/>
</dbReference>
<dbReference type="OrthoDB" id="1268489at2"/>
<accession>A0A1M6WHC2</accession>
<dbReference type="RefSeq" id="WP_073077894.1">
    <property type="nucleotide sequence ID" value="NZ_FRBL01000001.1"/>
</dbReference>
<proteinExistence type="predicted"/>
<dbReference type="Proteomes" id="UP000184420">
    <property type="component" value="Unassembled WGS sequence"/>
</dbReference>
<dbReference type="AlphaFoldDB" id="A0A1M6WHC2"/>
<keyword evidence="2" id="KW-1185">Reference proteome</keyword>
<organism evidence="1 2">
    <name type="scientific">Chitinophaga jiangningensis</name>
    <dbReference type="NCBI Taxonomy" id="1419482"/>
    <lineage>
        <taxon>Bacteria</taxon>
        <taxon>Pseudomonadati</taxon>
        <taxon>Bacteroidota</taxon>
        <taxon>Chitinophagia</taxon>
        <taxon>Chitinophagales</taxon>
        <taxon>Chitinophagaceae</taxon>
        <taxon>Chitinophaga</taxon>
    </lineage>
</organism>
<evidence type="ECO:0000313" key="2">
    <source>
        <dbReference type="Proteomes" id="UP000184420"/>
    </source>
</evidence>
<protein>
    <submittedName>
        <fullName evidence="1">Uncharacterized protein</fullName>
    </submittedName>
</protein>
<reference evidence="1 2" key="1">
    <citation type="submission" date="2016-11" db="EMBL/GenBank/DDBJ databases">
        <authorList>
            <person name="Jaros S."/>
            <person name="Januszkiewicz K."/>
            <person name="Wedrychowicz H."/>
        </authorList>
    </citation>
    <scope>NUCLEOTIDE SEQUENCE [LARGE SCALE GENOMIC DNA]</scope>
    <source>
        <strain evidence="1 2">DSM 27406</strain>
    </source>
</reference>
<sequence length="170" mass="18394">MKLLDVQRGGQRIIEKAIREESISQGHYLTGAMQASLAGYVLTSPDESTLTGTAVGYAVVVNSGVTTGRIPYAPGSGAGSSKYIEGLINFWRLRGLNEKEATRAAFATANKHKEEGMPTRASGGFSKTGERKQMIDKAFDKCSSDLDQFMLSGFDSIIETEFQKTKSEVI</sequence>
<dbReference type="STRING" id="1419482.SAMN05444266_101620"/>
<name>A0A1M6WHC2_9BACT</name>